<dbReference type="Proteomes" id="UP000188929">
    <property type="component" value="Unassembled WGS sequence"/>
</dbReference>
<gene>
    <name evidence="2" type="ORF">BL253_02310</name>
</gene>
<dbReference type="InterPro" id="IPR019919">
    <property type="entry name" value="Lucif-like_OxRdtase_MSMEG_2256"/>
</dbReference>
<evidence type="ECO:0000313" key="3">
    <source>
        <dbReference type="Proteomes" id="UP000188929"/>
    </source>
</evidence>
<dbReference type="PANTHER" id="PTHR43244:SF2">
    <property type="entry name" value="CONSERVED HYPOTHETICAL ALANINE AND PROLINE-RICH PROTEIN"/>
    <property type="match status" value="1"/>
</dbReference>
<dbReference type="GO" id="GO:0016705">
    <property type="term" value="F:oxidoreductase activity, acting on paired donors, with incorporation or reduction of molecular oxygen"/>
    <property type="evidence" value="ECO:0007669"/>
    <property type="project" value="InterPro"/>
</dbReference>
<accession>A0A1V2IL78</accession>
<dbReference type="InterPro" id="IPR011251">
    <property type="entry name" value="Luciferase-like_dom"/>
</dbReference>
<proteinExistence type="predicted"/>
<dbReference type="NCBIfam" id="TIGR03617">
    <property type="entry name" value="F420_MSMEG_2256"/>
    <property type="match status" value="1"/>
</dbReference>
<dbReference type="InterPro" id="IPR050564">
    <property type="entry name" value="F420-G6PD/mer"/>
</dbReference>
<dbReference type="CDD" id="cd01097">
    <property type="entry name" value="Tetrahydromethanopterin_reductase"/>
    <property type="match status" value="1"/>
</dbReference>
<sequence length="335" mass="36868">MKIDASLSDDIGVTQAVAAKIEGDGYAGVWASETRHDPFLQCLQAAMATETVTIGTAIAIGFARTPMTLANIGYDLARYSRGRFVLGLGSQIKPHIERRFSMPWSHPAARMRELILATRAIWATWQEGAKLDFRGDFYTHTLMTPFFTPEPHEYGPPPIFLAGVGELMTEAAGEVADGFFVHPFTTNRYLDEVTIPALLRGRAKAGKDSLDGFVVNGPLFVTVGRTEEEMAAAVFGTKKRIAFYGSTPSYRAVLEAHGWGEAQDELNTLSKQGRWDEMADVITDEMLYEFSVVGTPAEVGPKLVEKVGKTYQRITLYSPYDADPSLWTELLAAAR</sequence>
<dbReference type="Gene3D" id="3.20.20.30">
    <property type="entry name" value="Luciferase-like domain"/>
    <property type="match status" value="1"/>
</dbReference>
<evidence type="ECO:0000259" key="1">
    <source>
        <dbReference type="Pfam" id="PF00296"/>
    </source>
</evidence>
<keyword evidence="3" id="KW-1185">Reference proteome</keyword>
<comment type="caution">
    <text evidence="2">The sequence shown here is derived from an EMBL/GenBank/DDBJ whole genome shotgun (WGS) entry which is preliminary data.</text>
</comment>
<reference evidence="3" key="1">
    <citation type="submission" date="2016-10" db="EMBL/GenBank/DDBJ databases">
        <title>Frankia sp. NRRL B-16386 Genome sequencing.</title>
        <authorList>
            <person name="Ghodhbane-Gtari F."/>
            <person name="Swanson E."/>
            <person name="Gueddou A."/>
            <person name="Hezbri K."/>
            <person name="Ktari K."/>
            <person name="Nouioui I."/>
            <person name="Morris K."/>
            <person name="Simpson S."/>
            <person name="Abebe-Akele F."/>
            <person name="Thomas K."/>
            <person name="Gtari M."/>
            <person name="Tisa L.S."/>
        </authorList>
    </citation>
    <scope>NUCLEOTIDE SEQUENCE [LARGE SCALE GENOMIC DNA]</scope>
    <source>
        <strain evidence="3">NRRL B-16386</strain>
    </source>
</reference>
<dbReference type="AlphaFoldDB" id="A0A1V2IL78"/>
<dbReference type="EMBL" id="MOMC01000006">
    <property type="protein sequence ID" value="ONH33226.1"/>
    <property type="molecule type" value="Genomic_DNA"/>
</dbReference>
<evidence type="ECO:0000313" key="2">
    <source>
        <dbReference type="EMBL" id="ONH33226.1"/>
    </source>
</evidence>
<protein>
    <submittedName>
        <fullName evidence="2">LLM class F420-dependent oxidoreductase</fullName>
    </submittedName>
</protein>
<dbReference type="OrthoDB" id="3284378at2"/>
<organism evidence="2 3">
    <name type="scientific">Pseudofrankia asymbiotica</name>
    <dbReference type="NCBI Taxonomy" id="1834516"/>
    <lineage>
        <taxon>Bacteria</taxon>
        <taxon>Bacillati</taxon>
        <taxon>Actinomycetota</taxon>
        <taxon>Actinomycetes</taxon>
        <taxon>Frankiales</taxon>
        <taxon>Frankiaceae</taxon>
        <taxon>Pseudofrankia</taxon>
    </lineage>
</organism>
<dbReference type="PANTHER" id="PTHR43244">
    <property type="match status" value="1"/>
</dbReference>
<dbReference type="STRING" id="1834516.BL253_02310"/>
<dbReference type="InterPro" id="IPR036661">
    <property type="entry name" value="Luciferase-like_sf"/>
</dbReference>
<name>A0A1V2IL78_9ACTN</name>
<dbReference type="SUPFAM" id="SSF51679">
    <property type="entry name" value="Bacterial luciferase-like"/>
    <property type="match status" value="1"/>
</dbReference>
<dbReference type="Pfam" id="PF00296">
    <property type="entry name" value="Bac_luciferase"/>
    <property type="match status" value="1"/>
</dbReference>
<dbReference type="RefSeq" id="WP_076813178.1">
    <property type="nucleotide sequence ID" value="NZ_MOMC01000006.1"/>
</dbReference>
<feature type="domain" description="Luciferase-like" evidence="1">
    <location>
        <begin position="13"/>
        <end position="307"/>
    </location>
</feature>